<dbReference type="Proteomes" id="UP000076532">
    <property type="component" value="Unassembled WGS sequence"/>
</dbReference>
<reference evidence="3 4" key="1">
    <citation type="journal article" date="2016" name="Mol. Biol. Evol.">
        <title>Comparative Genomics of Early-Diverging Mushroom-Forming Fungi Provides Insights into the Origins of Lignocellulose Decay Capabilities.</title>
        <authorList>
            <person name="Nagy L.G."/>
            <person name="Riley R."/>
            <person name="Tritt A."/>
            <person name="Adam C."/>
            <person name="Daum C."/>
            <person name="Floudas D."/>
            <person name="Sun H."/>
            <person name="Yadav J.S."/>
            <person name="Pangilinan J."/>
            <person name="Larsson K.H."/>
            <person name="Matsuura K."/>
            <person name="Barry K."/>
            <person name="Labutti K."/>
            <person name="Kuo R."/>
            <person name="Ohm R.A."/>
            <person name="Bhattacharya S.S."/>
            <person name="Shirouzu T."/>
            <person name="Yoshinaga Y."/>
            <person name="Martin F.M."/>
            <person name="Grigoriev I.V."/>
            <person name="Hibbett D.S."/>
        </authorList>
    </citation>
    <scope>NUCLEOTIDE SEQUENCE [LARGE SCALE GENOMIC DNA]</scope>
    <source>
        <strain evidence="3 4">CBS 109695</strain>
    </source>
</reference>
<protein>
    <recommendedName>
        <fullName evidence="2">Copper homeostasis protein cutC homolog</fullName>
    </recommendedName>
</protein>
<dbReference type="Gene3D" id="3.20.20.380">
    <property type="entry name" value="Copper homeostasis (CutC) domain"/>
    <property type="match status" value="1"/>
</dbReference>
<evidence type="ECO:0000256" key="1">
    <source>
        <dbReference type="ARBA" id="ARBA00007768"/>
    </source>
</evidence>
<evidence type="ECO:0000313" key="4">
    <source>
        <dbReference type="Proteomes" id="UP000076532"/>
    </source>
</evidence>
<sequence length="267" mass="28825">MSSKSCLVIEACVDSVESAAAAVRGGADRLELCGNLGVGGGTTPSMGLLRAVQKAVPGTPIMVMVRPRIGDFVYSDSEFDVMLEEIEFFKLTGVAGLVFGVLTPDGEIDILRTKRFVKQAAPLQLTFHRAVDLTANYSLALNTLASVKGITRILTSGQSPSITRLHDLPQVKHAIADHCKKYPEQTLLFGSGINPDTVETVLASLANYDLREIHLTGAHWEDGGMRHRPEGMGMGAPGHAWDVWSTSQHAIRAVRSHADIWVQRAGR</sequence>
<evidence type="ECO:0000313" key="3">
    <source>
        <dbReference type="EMBL" id="KZP25297.1"/>
    </source>
</evidence>
<comment type="similarity">
    <text evidence="1">Belongs to the CutC family.</text>
</comment>
<dbReference type="HAMAP" id="MF_00795">
    <property type="entry name" value="CutC"/>
    <property type="match status" value="1"/>
</dbReference>
<dbReference type="EMBL" id="KV417521">
    <property type="protein sequence ID" value="KZP25297.1"/>
    <property type="molecule type" value="Genomic_DNA"/>
</dbReference>
<dbReference type="InterPro" id="IPR036822">
    <property type="entry name" value="CutC-like_dom_sf"/>
</dbReference>
<evidence type="ECO:0000256" key="2">
    <source>
        <dbReference type="ARBA" id="ARBA00019014"/>
    </source>
</evidence>
<dbReference type="GO" id="GO:0005507">
    <property type="term" value="F:copper ion binding"/>
    <property type="evidence" value="ECO:0007669"/>
    <property type="project" value="TreeGrafter"/>
</dbReference>
<dbReference type="STRING" id="436010.A0A166NR90"/>
<dbReference type="AlphaFoldDB" id="A0A166NR90"/>
<keyword evidence="4" id="KW-1185">Reference proteome</keyword>
<dbReference type="PANTHER" id="PTHR12598:SF0">
    <property type="entry name" value="COPPER HOMEOSTASIS PROTEIN CUTC HOMOLOG"/>
    <property type="match status" value="1"/>
</dbReference>
<name>A0A166NR90_9AGAM</name>
<dbReference type="OrthoDB" id="7392499at2759"/>
<dbReference type="Pfam" id="PF03932">
    <property type="entry name" value="CutC"/>
    <property type="match status" value="1"/>
</dbReference>
<dbReference type="InterPro" id="IPR005627">
    <property type="entry name" value="CutC-like"/>
</dbReference>
<proteinExistence type="inferred from homology"/>
<accession>A0A166NR90</accession>
<organism evidence="3 4">
    <name type="scientific">Athelia psychrophila</name>
    <dbReference type="NCBI Taxonomy" id="1759441"/>
    <lineage>
        <taxon>Eukaryota</taxon>
        <taxon>Fungi</taxon>
        <taxon>Dikarya</taxon>
        <taxon>Basidiomycota</taxon>
        <taxon>Agaricomycotina</taxon>
        <taxon>Agaricomycetes</taxon>
        <taxon>Agaricomycetidae</taxon>
        <taxon>Atheliales</taxon>
        <taxon>Atheliaceae</taxon>
        <taxon>Athelia</taxon>
    </lineage>
</organism>
<dbReference type="SUPFAM" id="SSF110395">
    <property type="entry name" value="CutC-like"/>
    <property type="match status" value="1"/>
</dbReference>
<gene>
    <name evidence="3" type="ORF">FIBSPDRAFT_918441</name>
</gene>
<dbReference type="PANTHER" id="PTHR12598">
    <property type="entry name" value="COPPER HOMEOSTASIS PROTEIN CUTC"/>
    <property type="match status" value="1"/>
</dbReference>